<evidence type="ECO:0000313" key="3">
    <source>
        <dbReference type="EMBL" id="CAE2280641.1"/>
    </source>
</evidence>
<keyword evidence="2" id="KW-0040">ANK repeat</keyword>
<dbReference type="Gene3D" id="1.25.40.20">
    <property type="entry name" value="Ankyrin repeat-containing domain"/>
    <property type="match status" value="1"/>
</dbReference>
<accession>A0A7S4K188</accession>
<reference evidence="3" key="1">
    <citation type="submission" date="2021-01" db="EMBL/GenBank/DDBJ databases">
        <authorList>
            <person name="Corre E."/>
            <person name="Pelletier E."/>
            <person name="Niang G."/>
            <person name="Scheremetjew M."/>
            <person name="Finn R."/>
            <person name="Kale V."/>
            <person name="Holt S."/>
            <person name="Cochrane G."/>
            <person name="Meng A."/>
            <person name="Brown T."/>
            <person name="Cohen L."/>
        </authorList>
    </citation>
    <scope>NUCLEOTIDE SEQUENCE</scope>
    <source>
        <strain evidence="3">Isolate 1302-5</strain>
    </source>
</reference>
<organism evidence="3">
    <name type="scientific">Odontella aurita</name>
    <dbReference type="NCBI Taxonomy" id="265563"/>
    <lineage>
        <taxon>Eukaryota</taxon>
        <taxon>Sar</taxon>
        <taxon>Stramenopiles</taxon>
        <taxon>Ochrophyta</taxon>
        <taxon>Bacillariophyta</taxon>
        <taxon>Mediophyceae</taxon>
        <taxon>Biddulphiophycidae</taxon>
        <taxon>Eupodiscales</taxon>
        <taxon>Odontellaceae</taxon>
        <taxon>Odontella</taxon>
    </lineage>
</organism>
<dbReference type="PANTHER" id="PTHR24153:SF8">
    <property type="entry name" value="FORKED, ISOFORM F"/>
    <property type="match status" value="1"/>
</dbReference>
<dbReference type="GO" id="GO:0051015">
    <property type="term" value="F:actin filament binding"/>
    <property type="evidence" value="ECO:0007669"/>
    <property type="project" value="TreeGrafter"/>
</dbReference>
<dbReference type="GO" id="GO:0051017">
    <property type="term" value="P:actin filament bundle assembly"/>
    <property type="evidence" value="ECO:0007669"/>
    <property type="project" value="TreeGrafter"/>
</dbReference>
<sequence length="272" mass="29914">MINLLKSAGTRVFHRRSSMGSMSTSDGGPPPMPADVRKKAIKFVERRQWNRLRSLLLAIKESEHSLVVDCAQYGQSRSHNLAGANAKDGLTFLHCLCRYQPPVDIVEAAIELFPELVTASDKSSRVPLHLAVFFDAPLDVVRALLKSDKGCAAAQDINGKTPLMLVCEEIARPSLTTFYDFKDISKIALLADFIHALAIFCPDAVALEDNEGRTALECALDGEAPKETIRCLQHATIEHEMGANASTYGSDVPSCIEFIMDKSSMELENHRQ</sequence>
<dbReference type="SUPFAM" id="SSF48403">
    <property type="entry name" value="Ankyrin repeat"/>
    <property type="match status" value="1"/>
</dbReference>
<proteinExistence type="predicted"/>
<evidence type="ECO:0000256" key="1">
    <source>
        <dbReference type="ARBA" id="ARBA00022737"/>
    </source>
</evidence>
<dbReference type="InterPro" id="IPR036770">
    <property type="entry name" value="Ankyrin_rpt-contain_sf"/>
</dbReference>
<keyword evidence="1" id="KW-0677">Repeat</keyword>
<dbReference type="AlphaFoldDB" id="A0A7S4K188"/>
<protein>
    <submittedName>
        <fullName evidence="3">Uncharacterized protein</fullName>
    </submittedName>
</protein>
<dbReference type="GO" id="GO:0005737">
    <property type="term" value="C:cytoplasm"/>
    <property type="evidence" value="ECO:0007669"/>
    <property type="project" value="TreeGrafter"/>
</dbReference>
<dbReference type="InterPro" id="IPR052420">
    <property type="entry name" value="Espin/Espin-like"/>
</dbReference>
<name>A0A7S4K188_9STRA</name>
<dbReference type="PANTHER" id="PTHR24153">
    <property type="entry name" value="ESPIN"/>
    <property type="match status" value="1"/>
</dbReference>
<gene>
    <name evidence="3" type="ORF">OAUR00152_LOCUS37431</name>
</gene>
<evidence type="ECO:0000256" key="2">
    <source>
        <dbReference type="ARBA" id="ARBA00023043"/>
    </source>
</evidence>
<dbReference type="EMBL" id="HBKQ01054544">
    <property type="protein sequence ID" value="CAE2280641.1"/>
    <property type="molecule type" value="Transcribed_RNA"/>
</dbReference>